<organism evidence="1 2">
    <name type="scientific">Sulfurimonas sediminis</name>
    <dbReference type="NCBI Taxonomy" id="2590020"/>
    <lineage>
        <taxon>Bacteria</taxon>
        <taxon>Pseudomonadati</taxon>
        <taxon>Campylobacterota</taxon>
        <taxon>Epsilonproteobacteria</taxon>
        <taxon>Campylobacterales</taxon>
        <taxon>Sulfurimonadaceae</taxon>
        <taxon>Sulfurimonas</taxon>
    </lineage>
</organism>
<dbReference type="EMBL" id="CP041235">
    <property type="protein sequence ID" value="QOP43190.1"/>
    <property type="molecule type" value="Genomic_DNA"/>
</dbReference>
<dbReference type="RefSeq" id="WP_193151494.1">
    <property type="nucleotide sequence ID" value="NZ_CP041235.1"/>
</dbReference>
<sequence>MKQKTYELFKNESVDTIVNEIEKELKTRNESPFWTDKVAPFSRAILSVLVPLRDKDLLFTPEGEYIETLTPEIFLRWSDFLSLKTLAFTLAHSNEANKLVRTKLEEEKCEQYTPIDLSELGTYLSRYTVNLENESLDFPIANYNLHQGVSNVIKSLL</sequence>
<gene>
    <name evidence="1" type="ORF">FJR45_04200</name>
</gene>
<evidence type="ECO:0000313" key="1">
    <source>
        <dbReference type="EMBL" id="QOP43190.1"/>
    </source>
</evidence>
<evidence type="ECO:0000313" key="2">
    <source>
        <dbReference type="Proteomes" id="UP000593719"/>
    </source>
</evidence>
<dbReference type="AlphaFoldDB" id="A0A7M1B0H2"/>
<accession>A0A7M1B0H2</accession>
<protein>
    <submittedName>
        <fullName evidence="1">Uncharacterized protein</fullName>
    </submittedName>
</protein>
<keyword evidence="2" id="KW-1185">Reference proteome</keyword>
<name>A0A7M1B0H2_9BACT</name>
<dbReference type="Proteomes" id="UP000593719">
    <property type="component" value="Chromosome"/>
</dbReference>
<proteinExistence type="predicted"/>
<reference evidence="1 2" key="1">
    <citation type="submission" date="2019-06" db="EMBL/GenBank/DDBJ databases">
        <title>Sulfurimonas gotlandica sp. nov., a chemoautotrophic and psychrotolerant epsilonproteobacterium isolated from a pelagic redoxcline, and an emended description of the genus Sulfurimonas.</title>
        <authorList>
            <person name="Wang S."/>
            <person name="Jiang L."/>
            <person name="Shao Z."/>
        </authorList>
    </citation>
    <scope>NUCLEOTIDE SEQUENCE [LARGE SCALE GENOMIC DNA]</scope>
    <source>
        <strain evidence="1 2">S2-6</strain>
    </source>
</reference>
<dbReference type="KEGG" id="ssei:FJR45_04200"/>